<dbReference type="InterPro" id="IPR035595">
    <property type="entry name" value="UDP_glycos_trans_CS"/>
</dbReference>
<proteinExistence type="inferred from homology"/>
<dbReference type="PANTHER" id="PTHR11926:SF1264">
    <property type="entry name" value="GLYCOSYLTRANSFERASE-RELATED"/>
    <property type="match status" value="1"/>
</dbReference>
<evidence type="ECO:0000256" key="4">
    <source>
        <dbReference type="RuleBase" id="RU003718"/>
    </source>
</evidence>
<dbReference type="FunFam" id="3.40.50.2000:FF:000078">
    <property type="entry name" value="Glycosyltransferase"/>
    <property type="match status" value="1"/>
</dbReference>
<evidence type="ECO:0000256" key="1">
    <source>
        <dbReference type="ARBA" id="ARBA00009995"/>
    </source>
</evidence>
<dbReference type="PROSITE" id="PS00375">
    <property type="entry name" value="UDPGT"/>
    <property type="match status" value="1"/>
</dbReference>
<dbReference type="EMBL" id="JAYWIO010000007">
    <property type="protein sequence ID" value="KAK7252799.1"/>
    <property type="molecule type" value="Genomic_DNA"/>
</dbReference>
<comment type="caution">
    <text evidence="6">The sequence shown here is derived from an EMBL/GenBank/DDBJ whole genome shotgun (WGS) entry which is preliminary data.</text>
</comment>
<keyword evidence="7" id="KW-1185">Reference proteome</keyword>
<dbReference type="Gene3D" id="3.40.50.2000">
    <property type="entry name" value="Glycogen Phosphorylase B"/>
    <property type="match status" value="2"/>
</dbReference>
<dbReference type="GO" id="GO:0010294">
    <property type="term" value="F:abscisic acid glucosyltransferase activity"/>
    <property type="evidence" value="ECO:0007669"/>
    <property type="project" value="TreeGrafter"/>
</dbReference>
<dbReference type="InterPro" id="IPR002213">
    <property type="entry name" value="UDP_glucos_trans"/>
</dbReference>
<dbReference type="SUPFAM" id="SSF53756">
    <property type="entry name" value="UDP-Glycosyltransferase/glycogen phosphorylase"/>
    <property type="match status" value="1"/>
</dbReference>
<evidence type="ECO:0000256" key="2">
    <source>
        <dbReference type="ARBA" id="ARBA00022676"/>
    </source>
</evidence>
<sequence>MAIEEKVSVLMVTTALQGHINPMLKFAKRLIPKGVDVTLITTEMARDRMLRYSNNNVSTTTTTTTIPHSHQETKIQFEFFSDGLSPDFDRNKDRITFVDTLRTIGINNLSNLITNLTKIKGHNYSCMIVDTLLPWAVNVAVEHDIPCALLWLQPCALFSINYHFFMNPELFNNLLDPNVEVQLPGLPLLKVKDLPTYLLPDFPSFGKQIMKDLCQYLDKVKWVFAISNYELEEDIVKSMASSIAIYPIGPLVSQFMLGEDETNGSNMNMWSAENSCLGWLDEKPPSSVIYIAFGSVIVLSQQQVDNLAIALKNSNKAFLWVIKPAEKGSEDEIPKLPLGFLKETKERGLVVTWCEQEKVLMHPAVACFMTHCGWNSMLETITAGVPIIAYPKWLDQPTNAKVVVEKFRNGVVMSYEQDGIASVHEIEKSIKEVMEGPGAEEINKRAIKMKEASRKALENGGSSHKNINQFVNDLKNVRNGV</sequence>
<accession>A0AAN9EBV3</accession>
<dbReference type="GO" id="GO:0080044">
    <property type="term" value="F:quercetin 7-O-glucosyltransferase activity"/>
    <property type="evidence" value="ECO:0007669"/>
    <property type="project" value="TreeGrafter"/>
</dbReference>
<evidence type="ECO:0000256" key="3">
    <source>
        <dbReference type="ARBA" id="ARBA00022679"/>
    </source>
</evidence>
<dbReference type="Pfam" id="PF00201">
    <property type="entry name" value="UDPGT"/>
    <property type="match status" value="1"/>
</dbReference>
<evidence type="ECO:0000256" key="5">
    <source>
        <dbReference type="RuleBase" id="RU362057"/>
    </source>
</evidence>
<evidence type="ECO:0000313" key="7">
    <source>
        <dbReference type="Proteomes" id="UP001372338"/>
    </source>
</evidence>
<dbReference type="AlphaFoldDB" id="A0AAN9EBV3"/>
<gene>
    <name evidence="6" type="ORF">RIF29_37013</name>
</gene>
<keyword evidence="2 4" id="KW-0328">Glycosyltransferase</keyword>
<dbReference type="GO" id="GO:0080043">
    <property type="term" value="F:quercetin 3-O-glucosyltransferase activity"/>
    <property type="evidence" value="ECO:0007669"/>
    <property type="project" value="TreeGrafter"/>
</dbReference>
<keyword evidence="3 4" id="KW-0808">Transferase</keyword>
<dbReference type="EC" id="2.4.1.-" evidence="5"/>
<evidence type="ECO:0000313" key="6">
    <source>
        <dbReference type="EMBL" id="KAK7252799.1"/>
    </source>
</evidence>
<dbReference type="Proteomes" id="UP001372338">
    <property type="component" value="Unassembled WGS sequence"/>
</dbReference>
<protein>
    <recommendedName>
        <fullName evidence="5">Glycosyltransferase</fullName>
        <ecNumber evidence="5">2.4.1.-</ecNumber>
    </recommendedName>
</protein>
<organism evidence="6 7">
    <name type="scientific">Crotalaria pallida</name>
    <name type="common">Smooth rattlebox</name>
    <name type="synonym">Crotalaria striata</name>
    <dbReference type="NCBI Taxonomy" id="3830"/>
    <lineage>
        <taxon>Eukaryota</taxon>
        <taxon>Viridiplantae</taxon>
        <taxon>Streptophyta</taxon>
        <taxon>Embryophyta</taxon>
        <taxon>Tracheophyta</taxon>
        <taxon>Spermatophyta</taxon>
        <taxon>Magnoliopsida</taxon>
        <taxon>eudicotyledons</taxon>
        <taxon>Gunneridae</taxon>
        <taxon>Pentapetalae</taxon>
        <taxon>rosids</taxon>
        <taxon>fabids</taxon>
        <taxon>Fabales</taxon>
        <taxon>Fabaceae</taxon>
        <taxon>Papilionoideae</taxon>
        <taxon>50 kb inversion clade</taxon>
        <taxon>genistoids sensu lato</taxon>
        <taxon>core genistoids</taxon>
        <taxon>Crotalarieae</taxon>
        <taxon>Crotalaria</taxon>
    </lineage>
</organism>
<comment type="similarity">
    <text evidence="1 4">Belongs to the UDP-glycosyltransferase family.</text>
</comment>
<dbReference type="PANTHER" id="PTHR11926">
    <property type="entry name" value="GLUCOSYL/GLUCURONOSYL TRANSFERASES"/>
    <property type="match status" value="1"/>
</dbReference>
<reference evidence="6 7" key="1">
    <citation type="submission" date="2024-01" db="EMBL/GenBank/DDBJ databases">
        <title>The genomes of 5 underutilized Papilionoideae crops provide insights into root nodulation and disease resistanc.</title>
        <authorList>
            <person name="Yuan L."/>
        </authorList>
    </citation>
    <scope>NUCLEOTIDE SEQUENCE [LARGE SCALE GENOMIC DNA]</scope>
    <source>
        <strain evidence="6">ZHUSHIDOU_FW_LH</strain>
        <tissue evidence="6">Leaf</tissue>
    </source>
</reference>
<dbReference type="CDD" id="cd03784">
    <property type="entry name" value="GT1_Gtf-like"/>
    <property type="match status" value="1"/>
</dbReference>
<name>A0AAN9EBV3_CROPI</name>